<evidence type="ECO:0000313" key="3">
    <source>
        <dbReference type="Proteomes" id="UP000663292"/>
    </source>
</evidence>
<accession>A0A897NSS3</accession>
<dbReference type="AlphaFoldDB" id="A0A897NSS3"/>
<evidence type="ECO:0000313" key="2">
    <source>
        <dbReference type="EMBL" id="QSG15902.1"/>
    </source>
</evidence>
<organism evidence="2 3">
    <name type="scientific">Halapricum desulfuricans</name>
    <dbReference type="NCBI Taxonomy" id="2841257"/>
    <lineage>
        <taxon>Archaea</taxon>
        <taxon>Methanobacteriati</taxon>
        <taxon>Methanobacteriota</taxon>
        <taxon>Stenosarchaea group</taxon>
        <taxon>Halobacteria</taxon>
        <taxon>Halobacteriales</taxon>
        <taxon>Haloarculaceae</taxon>
        <taxon>Halapricum</taxon>
    </lineage>
</organism>
<feature type="domain" description="NAD(P)-binding" evidence="1">
    <location>
        <begin position="32"/>
        <end position="175"/>
    </location>
</feature>
<dbReference type="InterPro" id="IPR051207">
    <property type="entry name" value="ComplexI_NDUFA9_subunit"/>
</dbReference>
<dbReference type="Gene3D" id="3.40.50.720">
    <property type="entry name" value="NAD(P)-binding Rossmann-like Domain"/>
    <property type="match status" value="1"/>
</dbReference>
<dbReference type="EMBL" id="CP064791">
    <property type="protein sequence ID" value="QSG15902.1"/>
    <property type="molecule type" value="Genomic_DNA"/>
</dbReference>
<dbReference type="FunFam" id="3.40.50.720:FF:000702">
    <property type="entry name" value="NADH dehydrogenase (Ubiquinone)"/>
    <property type="match status" value="1"/>
</dbReference>
<dbReference type="CDD" id="cd05271">
    <property type="entry name" value="NDUFA9_like_SDR_a"/>
    <property type="match status" value="1"/>
</dbReference>
<dbReference type="Pfam" id="PF13460">
    <property type="entry name" value="NAD_binding_10"/>
    <property type="match status" value="1"/>
</dbReference>
<gene>
    <name evidence="2" type="ORF">HSEST_2391</name>
</gene>
<dbReference type="PANTHER" id="PTHR12126">
    <property type="entry name" value="NADH-UBIQUINONE OXIDOREDUCTASE 39 KDA SUBUNIT-RELATED"/>
    <property type="match status" value="1"/>
</dbReference>
<dbReference type="InterPro" id="IPR036291">
    <property type="entry name" value="NAD(P)-bd_dom_sf"/>
</dbReference>
<proteinExistence type="predicted"/>
<sequence>MDGFNSRRPNRLRQGFIKDPTLYIDMRVLVTGGDGFVGRHLCAELTDRDHDVVSLSRDPDPSVLPDGVETVPGDVTDPDSFGDAFESVDAVVNLVALSPLFTPSGGDEMHERIHLGGTENVVAAAEAAGVDRIVQMSALGADPDGPTHYIRAKGRAEGVVRESGLADVIVRPSVIFGEGGEFVSFTKRLKKLFAPGVPVYPLPGGGTQTRFQPIWVGDLAPMLADAVAGASHAGETYELGGPDVLTLREVTELVYESEDRSIRIVSLPMGLAGIGLKTLGSVPGFPMGADQYRSLQFDNTTDDNDIEAFGVTADSLTTLAAYLGVE</sequence>
<dbReference type="GO" id="GO:0044877">
    <property type="term" value="F:protein-containing complex binding"/>
    <property type="evidence" value="ECO:0007669"/>
    <property type="project" value="TreeGrafter"/>
</dbReference>
<dbReference type="SUPFAM" id="SSF51735">
    <property type="entry name" value="NAD(P)-binding Rossmann-fold domains"/>
    <property type="match status" value="1"/>
</dbReference>
<dbReference type="PANTHER" id="PTHR12126:SF11">
    <property type="entry name" value="NADH DEHYDROGENASE [UBIQUINONE] 1 ALPHA SUBCOMPLEX SUBUNIT 9, MITOCHONDRIAL"/>
    <property type="match status" value="1"/>
</dbReference>
<dbReference type="InterPro" id="IPR016040">
    <property type="entry name" value="NAD(P)-bd_dom"/>
</dbReference>
<dbReference type="Proteomes" id="UP000663292">
    <property type="component" value="Chromosome"/>
</dbReference>
<name>A0A897NSS3_9EURY</name>
<evidence type="ECO:0000259" key="1">
    <source>
        <dbReference type="Pfam" id="PF13460"/>
    </source>
</evidence>
<protein>
    <submittedName>
        <fullName evidence="2">YbjT</fullName>
    </submittedName>
</protein>
<reference evidence="2 3" key="1">
    <citation type="submission" date="2020-11" db="EMBL/GenBank/DDBJ databases">
        <title>Carbohydrate-dependent, anaerobic sulfur respiration: A novel catabolism in halophilic archaea.</title>
        <authorList>
            <person name="Sorokin D.Y."/>
            <person name="Messina E."/>
            <person name="Smedile F."/>
            <person name="La Cono V."/>
            <person name="Hallsworth J.E."/>
            <person name="Yakimov M.M."/>
        </authorList>
    </citation>
    <scope>NUCLEOTIDE SEQUENCE [LARGE SCALE GENOMIC DNA]</scope>
    <source>
        <strain evidence="2 3">HSR-Est</strain>
    </source>
</reference>
<keyword evidence="3" id="KW-1185">Reference proteome</keyword>